<evidence type="ECO:0000256" key="12">
    <source>
        <dbReference type="ARBA" id="ARBA00023136"/>
    </source>
</evidence>
<keyword evidence="14 17" id="KW-1208">Phospholipid metabolism</keyword>
<comment type="caution">
    <text evidence="17">Lacks conserved residue(s) required for the propagation of feature annotation.</text>
</comment>
<feature type="transmembrane region" description="Helical" evidence="18">
    <location>
        <begin position="90"/>
        <end position="110"/>
    </location>
</feature>
<evidence type="ECO:0000256" key="8">
    <source>
        <dbReference type="ARBA" id="ARBA00022824"/>
    </source>
</evidence>
<evidence type="ECO:0000256" key="2">
    <source>
        <dbReference type="ARBA" id="ARBA00005189"/>
    </source>
</evidence>
<feature type="topological domain" description="Lumenal" evidence="17">
    <location>
        <begin position="114"/>
        <end position="156"/>
    </location>
</feature>
<keyword evidence="8 17" id="KW-0256">Endoplasmic reticulum</keyword>
<gene>
    <name evidence="19" type="ORF">Glove_303g63</name>
</gene>
<evidence type="ECO:0000256" key="10">
    <source>
        <dbReference type="ARBA" id="ARBA00023098"/>
    </source>
</evidence>
<feature type="intramembrane region" description="Helical" evidence="17">
    <location>
        <begin position="12"/>
        <end position="32"/>
    </location>
</feature>
<comment type="catalytic activity">
    <reaction evidence="16 17">
        <text>a 1,2-diacyl-sn-glycero-3-phospho-N-methylethanolamine + S-adenosyl-L-methionine = a 1,2-diacyl-sn-glycero-3-phospho-N,N-dimethylethanolamine + S-adenosyl-L-homocysteine + H(+)</text>
        <dbReference type="Rhea" id="RHEA:32735"/>
        <dbReference type="ChEBI" id="CHEBI:15378"/>
        <dbReference type="ChEBI" id="CHEBI:57856"/>
        <dbReference type="ChEBI" id="CHEBI:59789"/>
        <dbReference type="ChEBI" id="CHEBI:64572"/>
        <dbReference type="ChEBI" id="CHEBI:64573"/>
        <dbReference type="EC" id="2.1.1.71"/>
    </reaction>
</comment>
<feature type="transmembrane region" description="Helical" evidence="18">
    <location>
        <begin position="53"/>
        <end position="69"/>
    </location>
</feature>
<keyword evidence="20" id="KW-1185">Reference proteome</keyword>
<keyword evidence="10 17" id="KW-0443">Lipid metabolism</keyword>
<keyword evidence="11 17" id="KW-0496">Mitochondrion</keyword>
<evidence type="ECO:0000256" key="14">
    <source>
        <dbReference type="ARBA" id="ARBA00023264"/>
    </source>
</evidence>
<organism evidence="19 20">
    <name type="scientific">Diversispora epigaea</name>
    <dbReference type="NCBI Taxonomy" id="1348612"/>
    <lineage>
        <taxon>Eukaryota</taxon>
        <taxon>Fungi</taxon>
        <taxon>Fungi incertae sedis</taxon>
        <taxon>Mucoromycota</taxon>
        <taxon>Glomeromycotina</taxon>
        <taxon>Glomeromycetes</taxon>
        <taxon>Diversisporales</taxon>
        <taxon>Diversisporaceae</taxon>
        <taxon>Diversispora</taxon>
    </lineage>
</organism>
<name>A0A397I140_9GLOM</name>
<evidence type="ECO:0000256" key="11">
    <source>
        <dbReference type="ARBA" id="ARBA00023128"/>
    </source>
</evidence>
<evidence type="ECO:0000256" key="7">
    <source>
        <dbReference type="ARBA" id="ARBA00022692"/>
    </source>
</evidence>
<dbReference type="GO" id="GO:0006656">
    <property type="term" value="P:phosphatidylcholine biosynthetic process"/>
    <property type="evidence" value="ECO:0007669"/>
    <property type="project" value="UniProtKB-UniRule"/>
</dbReference>
<feature type="binding site" evidence="17">
    <location>
        <begin position="97"/>
        <end position="99"/>
    </location>
    <ligand>
        <name>S-adenosyl-L-methionine</name>
        <dbReference type="ChEBI" id="CHEBI:59789"/>
    </ligand>
</feature>
<evidence type="ECO:0000256" key="5">
    <source>
        <dbReference type="ARBA" id="ARBA00022679"/>
    </source>
</evidence>
<keyword evidence="7 17" id="KW-0812">Transmembrane</keyword>
<dbReference type="HAMAP" id="MF_03216">
    <property type="entry name" value="PLMT"/>
    <property type="match status" value="1"/>
</dbReference>
<dbReference type="PROSITE" id="PS51599">
    <property type="entry name" value="SAM_PEMT_PEM2"/>
    <property type="match status" value="1"/>
</dbReference>
<keyword evidence="6 17" id="KW-0949">S-adenosyl-L-methionine</keyword>
<dbReference type="Pfam" id="PF04191">
    <property type="entry name" value="PEMT"/>
    <property type="match status" value="1"/>
</dbReference>
<comment type="catalytic activity">
    <reaction evidence="15">
        <text>a 1,2-diacyl-sn-glycero-3-phospho-N,N-dimethylethanolamine + S-adenosyl-L-methionine = a 1,2-diacyl-sn-glycero-3-phosphocholine + S-adenosyl-L-homocysteine + H(+)</text>
        <dbReference type="Rhea" id="RHEA:32739"/>
        <dbReference type="ChEBI" id="CHEBI:15378"/>
        <dbReference type="ChEBI" id="CHEBI:57643"/>
        <dbReference type="ChEBI" id="CHEBI:57856"/>
        <dbReference type="ChEBI" id="CHEBI:59789"/>
        <dbReference type="ChEBI" id="CHEBI:64572"/>
        <dbReference type="EC" id="2.1.1.71"/>
    </reaction>
</comment>
<dbReference type="AlphaFoldDB" id="A0A397I140"/>
<feature type="topological domain" description="Cytoplasmic" evidence="17">
    <location>
        <begin position="178"/>
        <end position="201"/>
    </location>
</feature>
<feature type="transmembrane region" description="Helical" evidence="18">
    <location>
        <begin position="154"/>
        <end position="175"/>
    </location>
</feature>
<comment type="caution">
    <text evidence="19">The sequence shown here is derived from an EMBL/GenBank/DDBJ whole genome shotgun (WGS) entry which is preliminary data.</text>
</comment>
<dbReference type="STRING" id="1348612.A0A397I140"/>
<dbReference type="FunFam" id="1.20.120.1630:FF:000005">
    <property type="entry name" value="Phosphatidylethanolamine N-methyltransferase"/>
    <property type="match status" value="1"/>
</dbReference>
<keyword evidence="3 17" id="KW-0444">Lipid biosynthesis</keyword>
<dbReference type="GO" id="GO:0032259">
    <property type="term" value="P:methylation"/>
    <property type="evidence" value="ECO:0007669"/>
    <property type="project" value="UniProtKB-KW"/>
</dbReference>
<evidence type="ECO:0000256" key="16">
    <source>
        <dbReference type="ARBA" id="ARBA00052459"/>
    </source>
</evidence>
<comment type="subcellular location">
    <subcellularLocation>
        <location evidence="17">Endoplasmic reticulum membrane</location>
        <topology evidence="17">Multi-pass membrane protein</topology>
    </subcellularLocation>
    <subcellularLocation>
        <location evidence="17">Mitochondrion membrane</location>
        <topology evidence="17">Multi-pass membrane protein</topology>
    </subcellularLocation>
</comment>
<evidence type="ECO:0000256" key="18">
    <source>
        <dbReference type="SAM" id="Phobius"/>
    </source>
</evidence>
<evidence type="ECO:0000313" key="20">
    <source>
        <dbReference type="Proteomes" id="UP000266861"/>
    </source>
</evidence>
<dbReference type="InterPro" id="IPR024960">
    <property type="entry name" value="PEMT/MFAP"/>
</dbReference>
<comment type="similarity">
    <text evidence="17">Belongs to the class VI-like SAM-binding methyltransferase superfamily. PEMT/PEM2 methyltransferase family.</text>
</comment>
<keyword evidence="5 17" id="KW-0808">Transferase</keyword>
<dbReference type="InterPro" id="IPR007318">
    <property type="entry name" value="Phopholipid_MeTrfase"/>
</dbReference>
<sequence length="201" mass="23396">MEFSNYIDFSQKSFWVSFASITFNPIFWNIVAIKEYHTHFITRIFGSPYRGCYALAITIFSLGIFRDFLYKHAIENQPTLDFLQNDMVKVIAIILFFAGNIFVLSSMYALGITGTYLGDYFGILMDERVICFPFNVLENPMYHGSSMVFLATSLWYSSLAGIILTIWAFILYSIALQFEGPFTTMIYEKRERNRKRGKRLN</sequence>
<comment type="function">
    <text evidence="17">Catalyzes the second two steps of the methylation pathway of phosphatidylcholine biosynthesis, the SAM-dependent methylation of phosphatidylmonomethylethanolamine (PMME) to phosphatidyldimethylethanolamine (PDME) and of PDME to phosphatidylcholine (PC).</text>
</comment>
<proteinExistence type="inferred from homology"/>
<dbReference type="GO" id="GO:0031966">
    <property type="term" value="C:mitochondrial membrane"/>
    <property type="evidence" value="ECO:0007669"/>
    <property type="project" value="UniProtKB-SubCell"/>
</dbReference>
<dbReference type="PIRSF" id="PIRSF005444">
    <property type="entry name" value="PEMT"/>
    <property type="match status" value="1"/>
</dbReference>
<evidence type="ECO:0000256" key="4">
    <source>
        <dbReference type="ARBA" id="ARBA00022603"/>
    </source>
</evidence>
<reference evidence="19 20" key="1">
    <citation type="submission" date="2018-08" db="EMBL/GenBank/DDBJ databases">
        <title>Genome and evolution of the arbuscular mycorrhizal fungus Diversispora epigaea (formerly Glomus versiforme) and its bacterial endosymbionts.</title>
        <authorList>
            <person name="Sun X."/>
            <person name="Fei Z."/>
            <person name="Harrison M."/>
        </authorList>
    </citation>
    <scope>NUCLEOTIDE SEQUENCE [LARGE SCALE GENOMIC DNA]</scope>
    <source>
        <strain evidence="19 20">IT104</strain>
    </source>
</reference>
<dbReference type="PANTHER" id="PTHR15458">
    <property type="entry name" value="PHOSPHATIDYLETHANOLAMINE N-METHYLTRANSFERASE"/>
    <property type="match status" value="1"/>
</dbReference>
<keyword evidence="12 17" id="KW-0472">Membrane</keyword>
<dbReference type="Proteomes" id="UP000266861">
    <property type="component" value="Unassembled WGS sequence"/>
</dbReference>
<evidence type="ECO:0000256" key="3">
    <source>
        <dbReference type="ARBA" id="ARBA00022516"/>
    </source>
</evidence>
<comment type="pathway">
    <text evidence="2">Lipid metabolism.</text>
</comment>
<dbReference type="GO" id="GO:0005789">
    <property type="term" value="C:endoplasmic reticulum membrane"/>
    <property type="evidence" value="ECO:0007669"/>
    <property type="project" value="UniProtKB-SubCell"/>
</dbReference>
<evidence type="ECO:0000256" key="17">
    <source>
        <dbReference type="HAMAP-Rule" id="MF_03216"/>
    </source>
</evidence>
<protein>
    <recommendedName>
        <fullName evidence="17">Phosphatidyl-N-methylethanolamine N-methyltransferase</fullName>
        <ecNumber evidence="17">2.1.1.71</ecNumber>
    </recommendedName>
    <alternativeName>
        <fullName evidence="17">Phospholipid methyltransferase</fullName>
        <shortName evidence="17">PLMT</shortName>
    </alternativeName>
</protein>
<accession>A0A397I140</accession>
<dbReference type="UniPathway" id="UPA00753"/>
<feature type="topological domain" description="Cytoplasmic" evidence="17">
    <location>
        <begin position="66"/>
        <end position="92"/>
    </location>
</feature>
<evidence type="ECO:0000256" key="15">
    <source>
        <dbReference type="ARBA" id="ARBA00051252"/>
    </source>
</evidence>
<evidence type="ECO:0000256" key="13">
    <source>
        <dbReference type="ARBA" id="ARBA00023209"/>
    </source>
</evidence>
<dbReference type="OrthoDB" id="8300106at2759"/>
<evidence type="ECO:0000313" key="19">
    <source>
        <dbReference type="EMBL" id="RHZ67023.1"/>
    </source>
</evidence>
<evidence type="ECO:0000256" key="6">
    <source>
        <dbReference type="ARBA" id="ARBA00022691"/>
    </source>
</evidence>
<dbReference type="PANTHER" id="PTHR15458:SF5">
    <property type="entry name" value="PHOSPHATIDYLETHANOLAMINE N-METHYLTRANSFERASE"/>
    <property type="match status" value="1"/>
</dbReference>
<comment type="pathway">
    <text evidence="1 17">Phospholipid metabolism; phosphatidylcholine biosynthesis.</text>
</comment>
<keyword evidence="9 17" id="KW-1133">Transmembrane helix</keyword>
<evidence type="ECO:0000256" key="9">
    <source>
        <dbReference type="ARBA" id="ARBA00022989"/>
    </source>
</evidence>
<feature type="binding site" evidence="17">
    <location>
        <begin position="179"/>
        <end position="180"/>
    </location>
    <ligand>
        <name>S-adenosyl-L-methionine</name>
        <dbReference type="ChEBI" id="CHEBI:59789"/>
    </ligand>
</feature>
<dbReference type="EC" id="2.1.1.71" evidence="17"/>
<feature type="topological domain" description="Lumenal" evidence="17">
    <location>
        <begin position="1"/>
        <end position="11"/>
    </location>
</feature>
<feature type="transmembrane region" description="Helical" evidence="18">
    <location>
        <begin position="12"/>
        <end position="33"/>
    </location>
</feature>
<keyword evidence="4 17" id="KW-0489">Methyltransferase</keyword>
<evidence type="ECO:0000256" key="1">
    <source>
        <dbReference type="ARBA" id="ARBA00004969"/>
    </source>
</evidence>
<keyword evidence="13 17" id="KW-0594">Phospholipid biosynthesis</keyword>
<dbReference type="EMBL" id="PQFF01000277">
    <property type="protein sequence ID" value="RHZ67023.1"/>
    <property type="molecule type" value="Genomic_DNA"/>
</dbReference>
<dbReference type="GO" id="GO:0000773">
    <property type="term" value="F:phosphatidyl-N-methylethanolamine N-methyltransferase activity"/>
    <property type="evidence" value="ECO:0007669"/>
    <property type="project" value="UniProtKB-UniRule"/>
</dbReference>